<accession>A0AC59EXQ9</accession>
<sequence>MLINPIAYKLGSSICCGLAVLPLDIIQTNMMSSKNVEFHMEEFKWLLLMPMVFLLQNTVYTRTARLNNQAIRGVIAGIVSSPFYIFLQAKKFNSRFKLMPDMRPFILWMTLRQMILYASLYSIYMMNIPYAKFVAGLIANGGVYPIRYMCISKSYSMIKTDTNTVKKIAILEILKSGLGDGIALYLIYSVKY</sequence>
<name>A0AC59EXQ9_9VIRU</name>
<gene>
    <name evidence="1" type="ORF">PGCG_00431</name>
</gene>
<organism evidence="1 2">
    <name type="scientific">Phaeocystis globosa virus PgV-16T</name>
    <dbReference type="NCBI Taxonomy" id="3071227"/>
    <lineage>
        <taxon>Viruses</taxon>
        <taxon>Varidnaviria</taxon>
        <taxon>Bamfordvirae</taxon>
        <taxon>Nucleocytoviricota</taxon>
        <taxon>Megaviricetes</taxon>
        <taxon>Imitervirales</taxon>
        <taxon>Mesomimiviridae</taxon>
        <taxon>Tethysvirus</taxon>
        <taxon>Tethysvirus hollandense</taxon>
    </lineage>
</organism>
<evidence type="ECO:0000313" key="2">
    <source>
        <dbReference type="Proteomes" id="UP000204225"/>
    </source>
</evidence>
<proteinExistence type="predicted"/>
<dbReference type="Proteomes" id="UP000204225">
    <property type="component" value="Segment"/>
</dbReference>
<evidence type="ECO:0000313" key="1">
    <source>
        <dbReference type="EMBL" id="AGM15735.1"/>
    </source>
</evidence>
<reference evidence="1 2" key="1">
    <citation type="journal article" date="2013" name="Proc. Natl. Acad. Sci. U.S.A.">
        <title>Genome of Phaeocystis globosa virus PgV-16T highlights the common ancestry of the largest known DNA viruses infecting eukaryotes.</title>
        <authorList>
            <person name="Santini S."/>
            <person name="Jeudy S."/>
            <person name="Bartoli J."/>
            <person name="Poirot O."/>
            <person name="Lescot M."/>
            <person name="Abergel C."/>
            <person name="Barbe V."/>
            <person name="Wommack K.E."/>
            <person name="Noordeloos A.A."/>
            <person name="Brussaard C.P."/>
            <person name="Claverie J.M."/>
        </authorList>
    </citation>
    <scope>NUCLEOTIDE SEQUENCE [LARGE SCALE GENOMIC DNA]</scope>
    <source>
        <strain evidence="1 2">16T</strain>
    </source>
</reference>
<protein>
    <submittedName>
        <fullName evidence="1">Uncharacterized protein</fullName>
    </submittedName>
</protein>
<keyword evidence="2" id="KW-1185">Reference proteome</keyword>
<dbReference type="EMBL" id="KC662249">
    <property type="protein sequence ID" value="AGM15735.1"/>
    <property type="molecule type" value="Genomic_DNA"/>
</dbReference>